<evidence type="ECO:0000313" key="1">
    <source>
        <dbReference type="EMBL" id="KAA8880619.1"/>
    </source>
</evidence>
<keyword evidence="2" id="KW-1185">Reference proteome</keyword>
<dbReference type="RefSeq" id="WP_150407496.1">
    <property type="nucleotide sequence ID" value="NZ_VXLC01000032.1"/>
</dbReference>
<dbReference type="EMBL" id="VXLC01000032">
    <property type="protein sequence ID" value="KAA8880619.1"/>
    <property type="molecule type" value="Genomic_DNA"/>
</dbReference>
<dbReference type="PANTHER" id="PTHR30173:SF43">
    <property type="entry name" value="ECF RNA POLYMERASE SIGMA FACTOR SIGI-RELATED"/>
    <property type="match status" value="1"/>
</dbReference>
<comment type="caution">
    <text evidence="1">The sequence shown here is derived from an EMBL/GenBank/DDBJ whole genome shotgun (WGS) entry which is preliminary data.</text>
</comment>
<accession>A0A5N0DX30</accession>
<gene>
    <name evidence="1" type="ORF">F3087_40595</name>
</gene>
<organism evidence="1 2">
    <name type="scientific">Nocardia colli</name>
    <dbReference type="NCBI Taxonomy" id="2545717"/>
    <lineage>
        <taxon>Bacteria</taxon>
        <taxon>Bacillati</taxon>
        <taxon>Actinomycetota</taxon>
        <taxon>Actinomycetes</taxon>
        <taxon>Mycobacteriales</taxon>
        <taxon>Nocardiaceae</taxon>
        <taxon>Nocardia</taxon>
    </lineage>
</organism>
<dbReference type="Proteomes" id="UP000323876">
    <property type="component" value="Unassembled WGS sequence"/>
</dbReference>
<name>A0A5N0DX30_9NOCA</name>
<dbReference type="AlphaFoldDB" id="A0A5N0DX30"/>
<dbReference type="GO" id="GO:0016987">
    <property type="term" value="F:sigma factor activity"/>
    <property type="evidence" value="ECO:0007669"/>
    <property type="project" value="TreeGrafter"/>
</dbReference>
<evidence type="ECO:0000313" key="2">
    <source>
        <dbReference type="Proteomes" id="UP000323876"/>
    </source>
</evidence>
<sequence>MRPAEAVDNIDGWLTTVVAQTCLDLLRSRRSRQEDAVGVRLLDPIVSGGHPPVPEDEIGLADSVGSALRVVLDQLDRDIPRCRRHRRTGTTILVNGAAGAIVSVHGRTTAVMGFVVMHGRIVEIDILADPSRILVVP</sequence>
<dbReference type="PANTHER" id="PTHR30173">
    <property type="entry name" value="SIGMA 19 FACTOR"/>
    <property type="match status" value="1"/>
</dbReference>
<protein>
    <submittedName>
        <fullName evidence="1">Uncharacterized protein</fullName>
    </submittedName>
</protein>
<dbReference type="InterPro" id="IPR052704">
    <property type="entry name" value="ECF_Sigma-70_Domain"/>
</dbReference>
<proteinExistence type="predicted"/>
<reference evidence="1 2" key="1">
    <citation type="submission" date="2019-09" db="EMBL/GenBank/DDBJ databases">
        <authorList>
            <person name="Wang X."/>
        </authorList>
    </citation>
    <scope>NUCLEOTIDE SEQUENCE [LARGE SCALE GENOMIC DNA]</scope>
    <source>
        <strain evidence="1 2">CICC 11023</strain>
    </source>
</reference>
<dbReference type="OrthoDB" id="3211555at2"/>